<feature type="region of interest" description="Disordered" evidence="1">
    <location>
        <begin position="1"/>
        <end position="30"/>
    </location>
</feature>
<dbReference type="SUPFAM" id="SSF54171">
    <property type="entry name" value="DNA-binding domain"/>
    <property type="match status" value="1"/>
</dbReference>
<keyword evidence="3" id="KW-1185">Reference proteome</keyword>
<evidence type="ECO:0000256" key="1">
    <source>
        <dbReference type="SAM" id="MobiDB-lite"/>
    </source>
</evidence>
<proteinExistence type="predicted"/>
<name>A0ABW0J3L8_9BURK</name>
<dbReference type="EMBL" id="JBHSMP010000006">
    <property type="protein sequence ID" value="MFC5427607.1"/>
    <property type="molecule type" value="Genomic_DNA"/>
</dbReference>
<dbReference type="InterPro" id="IPR016177">
    <property type="entry name" value="DNA-bd_dom_sf"/>
</dbReference>
<accession>A0ABW0J3L8</accession>
<gene>
    <name evidence="2" type="ORF">ACFPTO_02090</name>
</gene>
<reference evidence="3" key="1">
    <citation type="journal article" date="2019" name="Int. J. Syst. Evol. Microbiol.">
        <title>The Global Catalogue of Microorganisms (GCM) 10K type strain sequencing project: providing services to taxonomists for standard genome sequencing and annotation.</title>
        <authorList>
            <consortium name="The Broad Institute Genomics Platform"/>
            <consortium name="The Broad Institute Genome Sequencing Center for Infectious Disease"/>
            <person name="Wu L."/>
            <person name="Ma J."/>
        </authorList>
    </citation>
    <scope>NUCLEOTIDE SEQUENCE [LARGE SCALE GENOMIC DNA]</scope>
    <source>
        <strain evidence="3">CCUG 56042</strain>
    </source>
</reference>
<dbReference type="RefSeq" id="WP_377709128.1">
    <property type="nucleotide sequence ID" value="NZ_JBHSMP010000006.1"/>
</dbReference>
<evidence type="ECO:0000313" key="2">
    <source>
        <dbReference type="EMBL" id="MFC5427607.1"/>
    </source>
</evidence>
<evidence type="ECO:0000313" key="3">
    <source>
        <dbReference type="Proteomes" id="UP001596103"/>
    </source>
</evidence>
<dbReference type="Proteomes" id="UP001596103">
    <property type="component" value="Unassembled WGS sequence"/>
</dbReference>
<sequence>MTGKQSYLHSVTGNTPRGARPNTSGYAGVSHHKATGKWIAQVTLVGPDGKRIRKHVPGTYGSPEAAHAARVAFISACGVAAVDDKVSVGRNVQAEAATAREAFIATLKAKVAARCEVA</sequence>
<comment type="caution">
    <text evidence="2">The sequence shown here is derived from an EMBL/GenBank/DDBJ whole genome shotgun (WGS) entry which is preliminary data.</text>
</comment>
<organism evidence="2 3">
    <name type="scientific">Paraburkholderia denitrificans</name>
    <dbReference type="NCBI Taxonomy" id="694025"/>
    <lineage>
        <taxon>Bacteria</taxon>
        <taxon>Pseudomonadati</taxon>
        <taxon>Pseudomonadota</taxon>
        <taxon>Betaproteobacteria</taxon>
        <taxon>Burkholderiales</taxon>
        <taxon>Burkholderiaceae</taxon>
        <taxon>Paraburkholderia</taxon>
    </lineage>
</organism>
<feature type="compositionally biased region" description="Polar residues" evidence="1">
    <location>
        <begin position="1"/>
        <end position="25"/>
    </location>
</feature>
<protein>
    <submittedName>
        <fullName evidence="2">AP2/ERF family transcription factor</fullName>
    </submittedName>
</protein>